<dbReference type="GO" id="GO:0000184">
    <property type="term" value="P:nuclear-transcribed mRNA catabolic process, nonsense-mediated decay"/>
    <property type="evidence" value="ECO:0007669"/>
    <property type="project" value="TreeGrafter"/>
</dbReference>
<dbReference type="GO" id="GO:0070034">
    <property type="term" value="F:telomerase RNA binding"/>
    <property type="evidence" value="ECO:0007669"/>
    <property type="project" value="TreeGrafter"/>
</dbReference>
<dbReference type="OrthoDB" id="5426913at2759"/>
<dbReference type="InterPro" id="IPR045153">
    <property type="entry name" value="Est1/Ebs1-like"/>
</dbReference>
<dbReference type="SUPFAM" id="SSF48452">
    <property type="entry name" value="TPR-like"/>
    <property type="match status" value="1"/>
</dbReference>
<accession>A0A9X0A967</accession>
<keyword evidence="2" id="KW-1185">Reference proteome</keyword>
<sequence>MIAFRHAQNLSNSALEIVLQRIGDPNVLPFIHVSLVFMFRMSHFSSAMDLLAPAFPWQILAIILNTLLKSYKTFSRIEDCKFPLPEKDDVRPFPEDFGMRGLLWAEKYFPERWFLDEKTDEEEKYHEFPSMLEQRKERILWLVCRIADAGPWITFDSFKPGFSA</sequence>
<organism evidence="1 2">
    <name type="scientific">Sclerotinia nivalis</name>
    <dbReference type="NCBI Taxonomy" id="352851"/>
    <lineage>
        <taxon>Eukaryota</taxon>
        <taxon>Fungi</taxon>
        <taxon>Dikarya</taxon>
        <taxon>Ascomycota</taxon>
        <taxon>Pezizomycotina</taxon>
        <taxon>Leotiomycetes</taxon>
        <taxon>Helotiales</taxon>
        <taxon>Sclerotiniaceae</taxon>
        <taxon>Sclerotinia</taxon>
    </lineage>
</organism>
<dbReference type="GO" id="GO:0005697">
    <property type="term" value="C:telomerase holoenzyme complex"/>
    <property type="evidence" value="ECO:0007669"/>
    <property type="project" value="TreeGrafter"/>
</dbReference>
<name>A0A9X0A967_9HELO</name>
<protein>
    <submittedName>
        <fullName evidence="1">Uncharacterized protein</fullName>
    </submittedName>
</protein>
<evidence type="ECO:0000313" key="1">
    <source>
        <dbReference type="EMBL" id="KAJ8058491.1"/>
    </source>
</evidence>
<dbReference type="PANTHER" id="PTHR15696">
    <property type="entry name" value="SMG-7 SUPPRESSOR WITH MORPHOLOGICAL EFFECT ON GENITALIA PROTEIN 7"/>
    <property type="match status" value="1"/>
</dbReference>
<reference evidence="1" key="1">
    <citation type="submission" date="2022-11" db="EMBL/GenBank/DDBJ databases">
        <title>Genome Resource of Sclerotinia nivalis Strain SnTB1, a Plant Pathogen Isolated from American Ginseng.</title>
        <authorList>
            <person name="Fan S."/>
        </authorList>
    </citation>
    <scope>NUCLEOTIDE SEQUENCE</scope>
    <source>
        <strain evidence="1">SnTB1</strain>
    </source>
</reference>
<dbReference type="EMBL" id="JAPEIS010000016">
    <property type="protein sequence ID" value="KAJ8058491.1"/>
    <property type="molecule type" value="Genomic_DNA"/>
</dbReference>
<gene>
    <name evidence="1" type="ORF">OCU04_012679</name>
</gene>
<dbReference type="AlphaFoldDB" id="A0A9X0A967"/>
<dbReference type="PANTHER" id="PTHR15696:SF0">
    <property type="entry name" value="TELOMERASE-BINDING PROTEIN EST1A"/>
    <property type="match status" value="1"/>
</dbReference>
<dbReference type="InterPro" id="IPR011990">
    <property type="entry name" value="TPR-like_helical_dom_sf"/>
</dbReference>
<comment type="caution">
    <text evidence="1">The sequence shown here is derived from an EMBL/GenBank/DDBJ whole genome shotgun (WGS) entry which is preliminary data.</text>
</comment>
<evidence type="ECO:0000313" key="2">
    <source>
        <dbReference type="Proteomes" id="UP001152300"/>
    </source>
</evidence>
<dbReference type="Proteomes" id="UP001152300">
    <property type="component" value="Unassembled WGS sequence"/>
</dbReference>
<proteinExistence type="predicted"/>
<dbReference type="GO" id="GO:0042162">
    <property type="term" value="F:telomeric DNA binding"/>
    <property type="evidence" value="ECO:0007669"/>
    <property type="project" value="TreeGrafter"/>
</dbReference>